<organism evidence="1 2">
    <name type="scientific">Racocetra persica</name>
    <dbReference type="NCBI Taxonomy" id="160502"/>
    <lineage>
        <taxon>Eukaryota</taxon>
        <taxon>Fungi</taxon>
        <taxon>Fungi incertae sedis</taxon>
        <taxon>Mucoromycota</taxon>
        <taxon>Glomeromycotina</taxon>
        <taxon>Glomeromycetes</taxon>
        <taxon>Diversisporales</taxon>
        <taxon>Gigasporaceae</taxon>
        <taxon>Racocetra</taxon>
    </lineage>
</organism>
<dbReference type="Proteomes" id="UP000789920">
    <property type="component" value="Unassembled WGS sequence"/>
</dbReference>
<gene>
    <name evidence="1" type="ORF">RPERSI_LOCUS10899</name>
</gene>
<proteinExistence type="predicted"/>
<keyword evidence="2" id="KW-1185">Reference proteome</keyword>
<reference evidence="1" key="1">
    <citation type="submission" date="2021-06" db="EMBL/GenBank/DDBJ databases">
        <authorList>
            <person name="Kallberg Y."/>
            <person name="Tangrot J."/>
            <person name="Rosling A."/>
        </authorList>
    </citation>
    <scope>NUCLEOTIDE SEQUENCE</scope>
    <source>
        <strain evidence="1">MA461A</strain>
    </source>
</reference>
<name>A0ACA9PN46_9GLOM</name>
<evidence type="ECO:0000313" key="1">
    <source>
        <dbReference type="EMBL" id="CAG8716036.1"/>
    </source>
</evidence>
<comment type="caution">
    <text evidence="1">The sequence shown here is derived from an EMBL/GenBank/DDBJ whole genome shotgun (WGS) entry which is preliminary data.</text>
</comment>
<sequence>MSNWFKVAIEQKYITLFEHDSFQNWGEIGRGGSGTIYSAYSRDIEKTIALKSLHYDDNVSLNAFIKE</sequence>
<feature type="non-terminal residue" evidence="1">
    <location>
        <position position="67"/>
    </location>
</feature>
<dbReference type="EMBL" id="CAJVQC010022009">
    <property type="protein sequence ID" value="CAG8716036.1"/>
    <property type="molecule type" value="Genomic_DNA"/>
</dbReference>
<evidence type="ECO:0000313" key="2">
    <source>
        <dbReference type="Proteomes" id="UP000789920"/>
    </source>
</evidence>
<accession>A0ACA9PN46</accession>
<protein>
    <submittedName>
        <fullName evidence="1">24123_t:CDS:1</fullName>
    </submittedName>
</protein>